<gene>
    <name evidence="1" type="ORF">ACEZDG_31335</name>
</gene>
<evidence type="ECO:0000313" key="1">
    <source>
        <dbReference type="EMBL" id="MFC1413767.1"/>
    </source>
</evidence>
<dbReference type="PROSITE" id="PS50801">
    <property type="entry name" value="STAS"/>
    <property type="match status" value="1"/>
</dbReference>
<proteinExistence type="predicted"/>
<accession>A0ABV6VJJ8</accession>
<dbReference type="Gene3D" id="3.30.750.24">
    <property type="entry name" value="STAS domain"/>
    <property type="match status" value="1"/>
</dbReference>
<dbReference type="EMBL" id="JBHEZX010000018">
    <property type="protein sequence ID" value="MFC1413767.1"/>
    <property type="molecule type" value="Genomic_DNA"/>
</dbReference>
<reference evidence="1 2" key="1">
    <citation type="submission" date="2024-09" db="EMBL/GenBank/DDBJ databases">
        <authorList>
            <person name="Lee S.D."/>
        </authorList>
    </citation>
    <scope>NUCLEOTIDE SEQUENCE [LARGE SCALE GENOMIC DNA]</scope>
    <source>
        <strain evidence="1 2">N1-1</strain>
    </source>
</reference>
<organism evidence="1 2">
    <name type="scientific">Streptacidiphilus alkalitolerans</name>
    <dbReference type="NCBI Taxonomy" id="3342712"/>
    <lineage>
        <taxon>Bacteria</taxon>
        <taxon>Bacillati</taxon>
        <taxon>Actinomycetota</taxon>
        <taxon>Actinomycetes</taxon>
        <taxon>Kitasatosporales</taxon>
        <taxon>Streptomycetaceae</taxon>
        <taxon>Streptacidiphilus</taxon>
    </lineage>
</organism>
<dbReference type="CDD" id="cd07043">
    <property type="entry name" value="STAS_anti-anti-sigma_factors"/>
    <property type="match status" value="1"/>
</dbReference>
<dbReference type="InterPro" id="IPR058548">
    <property type="entry name" value="MlaB-like_STAS"/>
</dbReference>
<name>A0ABV6VJJ8_9ACTN</name>
<dbReference type="InterPro" id="IPR002645">
    <property type="entry name" value="STAS_dom"/>
</dbReference>
<comment type="caution">
    <text evidence="1">The sequence shown here is derived from an EMBL/GenBank/DDBJ whole genome shotgun (WGS) entry which is preliminary data.</text>
</comment>
<keyword evidence="2" id="KW-1185">Reference proteome</keyword>
<dbReference type="InterPro" id="IPR036513">
    <property type="entry name" value="STAS_dom_sf"/>
</dbReference>
<protein>
    <submittedName>
        <fullName evidence="1">STAS domain-containing protein</fullName>
    </submittedName>
</protein>
<evidence type="ECO:0000313" key="2">
    <source>
        <dbReference type="Proteomes" id="UP001592582"/>
    </source>
</evidence>
<dbReference type="SUPFAM" id="SSF52091">
    <property type="entry name" value="SpoIIaa-like"/>
    <property type="match status" value="1"/>
</dbReference>
<dbReference type="Proteomes" id="UP001592582">
    <property type="component" value="Unassembled WGS sequence"/>
</dbReference>
<sequence length="108" mass="10941">MGDSSAVTAVVLDCGSTAQILLAGDLDLTTAATLGPAVRHLLTCADISCVEIDVGLVSFCDSSGLSALLNAQKLAASRGVRLYLIQIGPRLEMLLNVTGLGPMLGAPS</sequence>
<dbReference type="Pfam" id="PF13466">
    <property type="entry name" value="STAS_2"/>
    <property type="match status" value="1"/>
</dbReference>